<dbReference type="Gene3D" id="3.30.565.10">
    <property type="entry name" value="Histidine kinase-like ATPase, C-terminal domain"/>
    <property type="match status" value="1"/>
</dbReference>
<evidence type="ECO:0000256" key="1">
    <source>
        <dbReference type="ARBA" id="ARBA00000185"/>
    </source>
</evidence>
<comment type="similarity">
    <text evidence="2">Belongs to the type II topoisomerase GyrB family.</text>
</comment>
<keyword evidence="7" id="KW-0238">DNA-binding</keyword>
<proteinExistence type="inferred from homology"/>
<reference evidence="10 12" key="2">
    <citation type="submission" date="2017-02" db="EMBL/GenBank/DDBJ databases">
        <title>Amycolatopsis azurea DSM 43854 draft genome.</title>
        <authorList>
            <person name="Mayilraj S."/>
        </authorList>
    </citation>
    <scope>NUCLEOTIDE SEQUENCE [LARGE SCALE GENOMIC DNA]</scope>
    <source>
        <strain evidence="10 12">DSM 43854</strain>
    </source>
</reference>
<dbReference type="PANTHER" id="PTHR45866:SF1">
    <property type="entry name" value="DNA GYRASE SUBUNIT B, MITOCHONDRIAL"/>
    <property type="match status" value="1"/>
</dbReference>
<evidence type="ECO:0000256" key="3">
    <source>
        <dbReference type="ARBA" id="ARBA00012895"/>
    </source>
</evidence>
<comment type="catalytic activity">
    <reaction evidence="1">
        <text>ATP-dependent breakage, passage and rejoining of double-stranded DNA.</text>
        <dbReference type="EC" id="5.6.2.2"/>
    </reaction>
</comment>
<protein>
    <recommendedName>
        <fullName evidence="3">DNA topoisomerase (ATP-hydrolyzing)</fullName>
        <ecNumber evidence="3">5.6.2.2</ecNumber>
    </recommendedName>
</protein>
<evidence type="ECO:0000313" key="9">
    <source>
        <dbReference type="EMBL" id="EMD25850.1"/>
    </source>
</evidence>
<evidence type="ECO:0000313" key="10">
    <source>
        <dbReference type="EMBL" id="OOC05872.1"/>
    </source>
</evidence>
<organism evidence="9 11">
    <name type="scientific">Amycolatopsis azurea DSM 43854</name>
    <dbReference type="NCBI Taxonomy" id="1238180"/>
    <lineage>
        <taxon>Bacteria</taxon>
        <taxon>Bacillati</taxon>
        <taxon>Actinomycetota</taxon>
        <taxon>Actinomycetes</taxon>
        <taxon>Pseudonocardiales</taxon>
        <taxon>Pseudonocardiaceae</taxon>
        <taxon>Amycolatopsis</taxon>
    </lineage>
</organism>
<dbReference type="Proteomes" id="UP000014137">
    <property type="component" value="Unassembled WGS sequence"/>
</dbReference>
<evidence type="ECO:0000256" key="7">
    <source>
        <dbReference type="ARBA" id="ARBA00023125"/>
    </source>
</evidence>
<keyword evidence="12" id="KW-1185">Reference proteome</keyword>
<dbReference type="GO" id="GO:0003918">
    <property type="term" value="F:DNA topoisomerase type II (double strand cut, ATP-hydrolyzing) activity"/>
    <property type="evidence" value="ECO:0007669"/>
    <property type="project" value="UniProtKB-EC"/>
</dbReference>
<dbReference type="EMBL" id="MUXN01000011">
    <property type="protein sequence ID" value="OOC05872.1"/>
    <property type="molecule type" value="Genomic_DNA"/>
</dbReference>
<dbReference type="Proteomes" id="UP000188551">
    <property type="component" value="Unassembled WGS sequence"/>
</dbReference>
<evidence type="ECO:0000256" key="5">
    <source>
        <dbReference type="ARBA" id="ARBA00022840"/>
    </source>
</evidence>
<dbReference type="OrthoDB" id="4479164at2"/>
<dbReference type="SUPFAM" id="SSF55874">
    <property type="entry name" value="ATPase domain of HSP90 chaperone/DNA topoisomerase II/histidine kinase"/>
    <property type="match status" value="1"/>
</dbReference>
<name>M2Q1N2_9PSEU</name>
<keyword evidence="4" id="KW-0547">Nucleotide-binding</keyword>
<evidence type="ECO:0000256" key="8">
    <source>
        <dbReference type="ARBA" id="ARBA00023235"/>
    </source>
</evidence>
<evidence type="ECO:0000256" key="2">
    <source>
        <dbReference type="ARBA" id="ARBA00010708"/>
    </source>
</evidence>
<reference evidence="9 11" key="1">
    <citation type="submission" date="2012-10" db="EMBL/GenBank/DDBJ databases">
        <title>Genome assembly of Amycolatopsis azurea DSM 43854.</title>
        <authorList>
            <person name="Khatri I."/>
            <person name="Kaur I."/>
            <person name="Subramanian S."/>
            <person name="Mayilraj S."/>
        </authorList>
    </citation>
    <scope>NUCLEOTIDE SEQUENCE [LARGE SCALE GENOMIC DNA]</scope>
    <source>
        <strain evidence="9 11">DSM 43854</strain>
    </source>
</reference>
<dbReference type="EC" id="5.6.2.2" evidence="3"/>
<dbReference type="EMBL" id="ANMG01000039">
    <property type="protein sequence ID" value="EMD25850.1"/>
    <property type="molecule type" value="Genomic_DNA"/>
</dbReference>
<sequence length="197" mass="21177">MSDTSARWRDTTHDWAASVDHDHLAHIRRNPGEFTPGGVPHLVLEVLAYAAEEAESAGGGHAVVTVHPDGSVSVADNGRGTDTRADGHGGFVKKPVMSTKDLRFFDSPGAQTLPDGHPRRGVSVVAALSDWLVHTNRRGNGSWTQRYERGVPVTDLTPIADDGTTGTTVRFLPGEEVGPVRLPDVGGWRYLSVEVTR</sequence>
<dbReference type="AlphaFoldDB" id="M2Q1N2"/>
<dbReference type="RefSeq" id="WP_005159395.1">
    <property type="nucleotide sequence ID" value="NZ_ANMG01000039.1"/>
</dbReference>
<evidence type="ECO:0000313" key="12">
    <source>
        <dbReference type="Proteomes" id="UP000188551"/>
    </source>
</evidence>
<evidence type="ECO:0000256" key="6">
    <source>
        <dbReference type="ARBA" id="ARBA00023029"/>
    </source>
</evidence>
<gene>
    <name evidence="10" type="ORF">B0293_16140</name>
    <name evidence="9" type="ORF">C791_4088</name>
</gene>
<dbReference type="InterPro" id="IPR036890">
    <property type="entry name" value="HATPase_C_sf"/>
</dbReference>
<evidence type="ECO:0000313" key="11">
    <source>
        <dbReference type="Proteomes" id="UP000014137"/>
    </source>
</evidence>
<dbReference type="PANTHER" id="PTHR45866">
    <property type="entry name" value="DNA GYRASE/TOPOISOMERASE SUBUNIT B"/>
    <property type="match status" value="1"/>
</dbReference>
<accession>M2Q1N2</accession>
<dbReference type="GO" id="GO:0005524">
    <property type="term" value="F:ATP binding"/>
    <property type="evidence" value="ECO:0007669"/>
    <property type="project" value="UniProtKB-KW"/>
</dbReference>
<dbReference type="PATRIC" id="fig|1238180.3.peg.4419"/>
<evidence type="ECO:0000256" key="4">
    <source>
        <dbReference type="ARBA" id="ARBA00022741"/>
    </source>
</evidence>
<keyword evidence="6" id="KW-0799">Topoisomerase</keyword>
<dbReference type="GO" id="GO:0003677">
    <property type="term" value="F:DNA binding"/>
    <property type="evidence" value="ECO:0007669"/>
    <property type="project" value="UniProtKB-KW"/>
</dbReference>
<keyword evidence="8" id="KW-0413">Isomerase</keyword>
<comment type="caution">
    <text evidence="9">The sequence shown here is derived from an EMBL/GenBank/DDBJ whole genome shotgun (WGS) entry which is preliminary data.</text>
</comment>
<keyword evidence="5 10" id="KW-0067">ATP-binding</keyword>